<name>Q67JR4_SYMTH</name>
<dbReference type="RefSeq" id="WP_011197219.1">
    <property type="nucleotide sequence ID" value="NC_006177.1"/>
</dbReference>
<gene>
    <name evidence="2" type="ordered locus">STH3104</name>
</gene>
<evidence type="ECO:0000256" key="1">
    <source>
        <dbReference type="SAM" id="Phobius"/>
    </source>
</evidence>
<reference evidence="2 3" key="1">
    <citation type="journal article" date="2004" name="Nucleic Acids Res.">
        <title>Genome sequence of Symbiobacterium thermophilum, an uncultivable bacterium that depends on microbial commensalism.</title>
        <authorList>
            <person name="Ueda K."/>
            <person name="Yamashita A."/>
            <person name="Ishikawa J."/>
            <person name="Shimada M."/>
            <person name="Watsuji T."/>
            <person name="Morimura K."/>
            <person name="Ikeda H."/>
            <person name="Hattori M."/>
            <person name="Beppu T."/>
        </authorList>
    </citation>
    <scope>NUCLEOTIDE SEQUENCE [LARGE SCALE GENOMIC DNA]</scope>
    <source>
        <strain evidence="3">T / IAM 14863</strain>
    </source>
</reference>
<evidence type="ECO:0000313" key="2">
    <source>
        <dbReference type="EMBL" id="BAD42086.1"/>
    </source>
</evidence>
<sequence length="48" mass="5721">MLRQTHRSYYAAFRSSHWLARLNLIYLAVVPAFLVGSLIYLVWFYLTV</sequence>
<feature type="transmembrane region" description="Helical" evidence="1">
    <location>
        <begin position="24"/>
        <end position="46"/>
    </location>
</feature>
<dbReference type="Proteomes" id="UP000000417">
    <property type="component" value="Chromosome"/>
</dbReference>
<dbReference type="HOGENOM" id="CLU_3158621_0_0_9"/>
<dbReference type="AlphaFoldDB" id="Q67JR4"/>
<keyword evidence="3" id="KW-1185">Reference proteome</keyword>
<dbReference type="EMBL" id="AP006840">
    <property type="protein sequence ID" value="BAD42086.1"/>
    <property type="molecule type" value="Genomic_DNA"/>
</dbReference>
<keyword evidence="1" id="KW-0472">Membrane</keyword>
<organism evidence="2 3">
    <name type="scientific">Symbiobacterium thermophilum (strain DSM 24528 / JCM 14929 / IAM 14863 / T)</name>
    <dbReference type="NCBI Taxonomy" id="292459"/>
    <lineage>
        <taxon>Bacteria</taxon>
        <taxon>Bacillati</taxon>
        <taxon>Bacillota</taxon>
        <taxon>Clostridia</taxon>
        <taxon>Eubacteriales</taxon>
        <taxon>Symbiobacteriaceae</taxon>
        <taxon>Symbiobacterium</taxon>
    </lineage>
</organism>
<evidence type="ECO:0000313" key="3">
    <source>
        <dbReference type="Proteomes" id="UP000000417"/>
    </source>
</evidence>
<accession>Q67JR4</accession>
<keyword evidence="1" id="KW-0812">Transmembrane</keyword>
<protein>
    <submittedName>
        <fullName evidence="2">Uncharacterized protein</fullName>
    </submittedName>
</protein>
<dbReference type="STRING" id="292459.STH3104"/>
<keyword evidence="1" id="KW-1133">Transmembrane helix</keyword>
<proteinExistence type="predicted"/>
<dbReference type="KEGG" id="sth:STH3104"/>